<evidence type="ECO:0000313" key="2">
    <source>
        <dbReference type="Proteomes" id="UP000677016"/>
    </source>
</evidence>
<dbReference type="SUPFAM" id="SSF52777">
    <property type="entry name" value="CoA-dependent acyltransferases"/>
    <property type="match status" value="2"/>
</dbReference>
<evidence type="ECO:0008006" key="3">
    <source>
        <dbReference type="Google" id="ProtNLM"/>
    </source>
</evidence>
<keyword evidence="2" id="KW-1185">Reference proteome</keyword>
<dbReference type="RefSeq" id="WP_211601017.1">
    <property type="nucleotide sequence ID" value="NZ_JAGSNF010000001.1"/>
</dbReference>
<comment type="caution">
    <text evidence="1">The sequence shown here is derived from an EMBL/GenBank/DDBJ whole genome shotgun (WGS) entry which is preliminary data.</text>
</comment>
<dbReference type="PANTHER" id="PTHR28037">
    <property type="entry name" value="ALCOHOL O-ACETYLTRANSFERASE 1-RELATED"/>
    <property type="match status" value="1"/>
</dbReference>
<sequence>MSRPVSRGGRALGPFERAIDLYMERNPVQFTLVGELRRTVTRGRLESALLRLQEVHPLLAVRIEGSGVTSAFVPDEWPVPVTVLPEDTSWRSVAVREQQDPIDTRHGPLLRASLIPRRAQGSVVVLTFAHQIADGIGGLHALHDLVEVLAGGTVENDVLPEPMEDLMLRRGHGGEADDTSTDDIDPRMAAPTAVIPFEGAAPHVGAVALDEDATARLLGRCRSEGTTVHAALCAAASVALSRRGLDFVRVLSPIDLRRSAALPSAVSVRFSATRTGSEASDGSGFWDLARRTSDALSEGRAPETLDAMVRALVAGPPSTVDEAEAMITTTNAADVQVSNLGLARDHEELSAVWGPVQISQLRKERMLGVVTTGGRLRLTETTHEPGPGILGDLVDALEEQTRPGGGPTRP</sequence>
<name>A0A941D7C0_9MICO</name>
<reference evidence="1" key="1">
    <citation type="submission" date="2021-04" db="EMBL/GenBank/DDBJ databases">
        <title>Phycicoccus avicenniae sp. nov., a novel endophytic actinomycetes isolated from branch of Avicennia mariana.</title>
        <authorList>
            <person name="Tuo L."/>
        </authorList>
    </citation>
    <scope>NUCLEOTIDE SEQUENCE</scope>
    <source>
        <strain evidence="1">BSK3Z-2</strain>
    </source>
</reference>
<dbReference type="AlphaFoldDB" id="A0A941D7C0"/>
<dbReference type="Gene3D" id="3.30.559.10">
    <property type="entry name" value="Chloramphenicol acetyltransferase-like domain"/>
    <property type="match status" value="1"/>
</dbReference>
<evidence type="ECO:0000313" key="1">
    <source>
        <dbReference type="EMBL" id="MBR7741857.1"/>
    </source>
</evidence>
<dbReference type="Proteomes" id="UP000677016">
    <property type="component" value="Unassembled WGS sequence"/>
</dbReference>
<dbReference type="EMBL" id="JAGSNF010000001">
    <property type="protein sequence ID" value="MBR7741857.1"/>
    <property type="molecule type" value="Genomic_DNA"/>
</dbReference>
<protein>
    <recommendedName>
        <fullName evidence="3">Peptide synthetase</fullName>
    </recommendedName>
</protein>
<proteinExistence type="predicted"/>
<dbReference type="InterPro" id="IPR023213">
    <property type="entry name" value="CAT-like_dom_sf"/>
</dbReference>
<organism evidence="1 2">
    <name type="scientific">Phycicoccus avicenniae</name>
    <dbReference type="NCBI Taxonomy" id="2828860"/>
    <lineage>
        <taxon>Bacteria</taxon>
        <taxon>Bacillati</taxon>
        <taxon>Actinomycetota</taxon>
        <taxon>Actinomycetes</taxon>
        <taxon>Micrococcales</taxon>
        <taxon>Intrasporangiaceae</taxon>
        <taxon>Phycicoccus</taxon>
    </lineage>
</organism>
<dbReference type="PANTHER" id="PTHR28037:SF1">
    <property type="entry name" value="ALCOHOL O-ACETYLTRANSFERASE 1-RELATED"/>
    <property type="match status" value="1"/>
</dbReference>
<dbReference type="Gene3D" id="3.30.559.30">
    <property type="entry name" value="Nonribosomal peptide synthetase, condensation domain"/>
    <property type="match status" value="1"/>
</dbReference>
<accession>A0A941D7C0</accession>
<gene>
    <name evidence="1" type="ORF">KC207_00935</name>
</gene>
<dbReference type="InterPro" id="IPR052058">
    <property type="entry name" value="Alcohol_O-acetyltransferase"/>
</dbReference>